<evidence type="ECO:0000256" key="4">
    <source>
        <dbReference type="ARBA" id="ARBA00023027"/>
    </source>
</evidence>
<comment type="function">
    <text evidence="6">Also exhibits azoreductase activity. Catalyzes the reductive cleavage of the azo bond in aromatic azo compounds to the corresponding amines.</text>
</comment>
<dbReference type="Pfam" id="PF02525">
    <property type="entry name" value="Flavodoxin_2"/>
    <property type="match status" value="1"/>
</dbReference>
<keyword evidence="9" id="KW-1185">Reference proteome</keyword>
<comment type="function">
    <text evidence="6">Quinone reductase that provides resistance to thiol-specific stress caused by electrophilic quinones.</text>
</comment>
<dbReference type="InterPro" id="IPR050104">
    <property type="entry name" value="FMN-dep_NADH:Q_OxRdtase_AzoR1"/>
</dbReference>
<evidence type="ECO:0000256" key="2">
    <source>
        <dbReference type="ARBA" id="ARBA00022643"/>
    </source>
</evidence>
<keyword evidence="1 6" id="KW-0285">Flavoprotein</keyword>
<comment type="caution">
    <text evidence="6">Lacks conserved residue(s) required for the propagation of feature annotation.</text>
</comment>
<feature type="binding site" evidence="6">
    <location>
        <begin position="102"/>
        <end position="105"/>
    </location>
    <ligand>
        <name>FMN</name>
        <dbReference type="ChEBI" id="CHEBI:58210"/>
    </ligand>
</feature>
<dbReference type="PANTHER" id="PTHR43741">
    <property type="entry name" value="FMN-DEPENDENT NADH-AZOREDUCTASE 1"/>
    <property type="match status" value="1"/>
</dbReference>
<dbReference type="SUPFAM" id="SSF52218">
    <property type="entry name" value="Flavoproteins"/>
    <property type="match status" value="1"/>
</dbReference>
<dbReference type="EMBL" id="JAAAMV010000001">
    <property type="protein sequence ID" value="NBD22358.1"/>
    <property type="molecule type" value="Genomic_DNA"/>
</dbReference>
<keyword evidence="3 6" id="KW-0560">Oxidoreductase</keyword>
<gene>
    <name evidence="6" type="primary">azoR</name>
    <name evidence="8" type="ORF">GT019_00580</name>
</gene>
<keyword evidence="2 6" id="KW-0288">FMN</keyword>
<protein>
    <recommendedName>
        <fullName evidence="6">FMN dependent NADH:quinone oxidoreductase</fullName>
        <ecNumber evidence="6">1.6.5.-</ecNumber>
    </recommendedName>
    <alternativeName>
        <fullName evidence="6">Azo-dye reductase</fullName>
    </alternativeName>
    <alternativeName>
        <fullName evidence="6">FMN-dependent NADH-azo compound oxidoreductase</fullName>
    </alternativeName>
    <alternativeName>
        <fullName evidence="6">FMN-dependent NADH-azoreductase</fullName>
        <ecNumber evidence="6">1.7.1.17</ecNumber>
    </alternativeName>
</protein>
<comment type="similarity">
    <text evidence="6">Belongs to the azoreductase type 1 family.</text>
</comment>
<comment type="catalytic activity">
    <reaction evidence="5">
        <text>N,N-dimethyl-1,4-phenylenediamine + anthranilate + 2 NAD(+) = 2-(4-dimethylaminophenyl)diazenylbenzoate + 2 NADH + 2 H(+)</text>
        <dbReference type="Rhea" id="RHEA:55872"/>
        <dbReference type="ChEBI" id="CHEBI:15378"/>
        <dbReference type="ChEBI" id="CHEBI:15783"/>
        <dbReference type="ChEBI" id="CHEBI:16567"/>
        <dbReference type="ChEBI" id="CHEBI:57540"/>
        <dbReference type="ChEBI" id="CHEBI:57945"/>
        <dbReference type="ChEBI" id="CHEBI:71579"/>
        <dbReference type="EC" id="1.7.1.17"/>
    </reaction>
    <physiologicalReaction direction="right-to-left" evidence="5">
        <dbReference type="Rhea" id="RHEA:55874"/>
    </physiologicalReaction>
</comment>
<dbReference type="InterPro" id="IPR003680">
    <property type="entry name" value="Flavodoxin_fold"/>
</dbReference>
<dbReference type="InterPro" id="IPR023048">
    <property type="entry name" value="NADH:quinone_OxRdtase_FMN_depd"/>
</dbReference>
<dbReference type="Proteomes" id="UP000665561">
    <property type="component" value="Unassembled WGS sequence"/>
</dbReference>
<comment type="caution">
    <text evidence="8">The sequence shown here is derived from an EMBL/GenBank/DDBJ whole genome shotgun (WGS) entry which is preliminary data.</text>
</comment>
<comment type="cofactor">
    <cofactor evidence="6">
        <name>FMN</name>
        <dbReference type="ChEBI" id="CHEBI:58210"/>
    </cofactor>
    <text evidence="6">Binds 1 FMN per subunit.</text>
</comment>
<evidence type="ECO:0000256" key="6">
    <source>
        <dbReference type="HAMAP-Rule" id="MF_01216"/>
    </source>
</evidence>
<evidence type="ECO:0000313" key="8">
    <source>
        <dbReference type="EMBL" id="NBD22358.1"/>
    </source>
</evidence>
<evidence type="ECO:0000313" key="9">
    <source>
        <dbReference type="Proteomes" id="UP000665561"/>
    </source>
</evidence>
<dbReference type="Gene3D" id="3.40.50.360">
    <property type="match status" value="1"/>
</dbReference>
<name>A0ABW9XID3_9BACL</name>
<dbReference type="EC" id="1.6.5.-" evidence="6"/>
<dbReference type="InterPro" id="IPR029039">
    <property type="entry name" value="Flavoprotein-like_sf"/>
</dbReference>
<reference evidence="8 9" key="1">
    <citation type="submission" date="2020-01" db="EMBL/GenBank/DDBJ databases">
        <title>Paenibacillus soybeanensis sp. nov. isolated from the nodules of soybean (Glycine max(L.) Merr).</title>
        <authorList>
            <person name="Wang H."/>
        </authorList>
    </citation>
    <scope>NUCLEOTIDE SEQUENCE [LARGE SCALE GENOMIC DNA]</scope>
    <source>
        <strain evidence="8 9">T1</strain>
    </source>
</reference>
<sequence length="218" mass="23697">MAKVLYITAHPHDHAKSYSMAVGQAFIDAYRASHPQDEIKHLDLYEMDIPHIDADVFSGWGKLQTGGQFSDLSAGEQSKVGRLGAIADEFVGGDKYVFVNPMWNFSYPPIMKAYIDSICVAGKTFKYTSNGPVGLLPGKSAIHIQASGGIYSEGPATGMNFSHNHLASIMQFFGITDFKHVFCEGMAAMSDKAEEIKAKAIEEAKQAAITFGHDKVNA</sequence>
<comment type="subunit">
    <text evidence="6">Homodimer.</text>
</comment>
<evidence type="ECO:0000259" key="7">
    <source>
        <dbReference type="Pfam" id="PF02525"/>
    </source>
</evidence>
<keyword evidence="4 6" id="KW-0520">NAD</keyword>
<dbReference type="RefSeq" id="WP_161740156.1">
    <property type="nucleotide sequence ID" value="NZ_JAAAMV010000001.1"/>
</dbReference>
<proteinExistence type="inferred from homology"/>
<dbReference type="HAMAP" id="MF_01216">
    <property type="entry name" value="Azoreductase_type1"/>
    <property type="match status" value="1"/>
</dbReference>
<dbReference type="EC" id="1.7.1.17" evidence="6"/>
<evidence type="ECO:0000256" key="5">
    <source>
        <dbReference type="ARBA" id="ARBA00048542"/>
    </source>
</evidence>
<evidence type="ECO:0000256" key="1">
    <source>
        <dbReference type="ARBA" id="ARBA00022630"/>
    </source>
</evidence>
<dbReference type="PANTHER" id="PTHR43741:SF7">
    <property type="entry name" value="FMN-DEPENDENT NADH:QUINONE OXIDOREDUCTASE"/>
    <property type="match status" value="1"/>
</dbReference>
<accession>A0ABW9XID3</accession>
<organism evidence="8 9">
    <name type="scientific">Paenibacillus glycinis</name>
    <dbReference type="NCBI Taxonomy" id="2697035"/>
    <lineage>
        <taxon>Bacteria</taxon>
        <taxon>Bacillati</taxon>
        <taxon>Bacillota</taxon>
        <taxon>Bacilli</taxon>
        <taxon>Bacillales</taxon>
        <taxon>Paenibacillaceae</taxon>
        <taxon>Paenibacillus</taxon>
    </lineage>
</organism>
<feature type="binding site" evidence="6">
    <location>
        <begin position="17"/>
        <end position="19"/>
    </location>
    <ligand>
        <name>FMN</name>
        <dbReference type="ChEBI" id="CHEBI:58210"/>
    </ligand>
</feature>
<comment type="catalytic activity">
    <reaction evidence="6">
        <text>2 a quinone + NADH + H(+) = 2 a 1,4-benzosemiquinone + NAD(+)</text>
        <dbReference type="Rhea" id="RHEA:65952"/>
        <dbReference type="ChEBI" id="CHEBI:15378"/>
        <dbReference type="ChEBI" id="CHEBI:57540"/>
        <dbReference type="ChEBI" id="CHEBI:57945"/>
        <dbReference type="ChEBI" id="CHEBI:132124"/>
        <dbReference type="ChEBI" id="CHEBI:134225"/>
    </reaction>
</comment>
<evidence type="ECO:0000256" key="3">
    <source>
        <dbReference type="ARBA" id="ARBA00023002"/>
    </source>
</evidence>
<feature type="domain" description="Flavodoxin-like fold" evidence="7">
    <location>
        <begin position="3"/>
        <end position="206"/>
    </location>
</feature>